<dbReference type="EMBL" id="JXTB01000247">
    <property type="protein sequence ID" value="PON50295.1"/>
    <property type="molecule type" value="Genomic_DNA"/>
</dbReference>
<reference evidence="2" key="1">
    <citation type="submission" date="2016-06" db="EMBL/GenBank/DDBJ databases">
        <title>Parallel loss of symbiosis genes in relatives of nitrogen-fixing non-legume Parasponia.</title>
        <authorList>
            <person name="Van Velzen R."/>
            <person name="Holmer R."/>
            <person name="Bu F."/>
            <person name="Rutten L."/>
            <person name="Van Zeijl A."/>
            <person name="Liu W."/>
            <person name="Santuari L."/>
            <person name="Cao Q."/>
            <person name="Sharma T."/>
            <person name="Shen D."/>
            <person name="Roswanjaya Y."/>
            <person name="Wardhani T."/>
            <person name="Kalhor M.S."/>
            <person name="Jansen J."/>
            <person name="Van den Hoogen J."/>
            <person name="Gungor B."/>
            <person name="Hartog M."/>
            <person name="Hontelez J."/>
            <person name="Verver J."/>
            <person name="Yang W.-C."/>
            <person name="Schijlen E."/>
            <person name="Repin R."/>
            <person name="Schilthuizen M."/>
            <person name="Schranz E."/>
            <person name="Heidstra R."/>
            <person name="Miyata K."/>
            <person name="Fedorova E."/>
            <person name="Kohlen W."/>
            <person name="Bisseling T."/>
            <person name="Smit S."/>
            <person name="Geurts R."/>
        </authorList>
    </citation>
    <scope>NUCLEOTIDE SEQUENCE [LARGE SCALE GENOMIC DNA]</scope>
    <source>
        <strain evidence="2">cv. WU1-14</strain>
    </source>
</reference>
<protein>
    <submittedName>
        <fullName evidence="1">Uncharacterized protein</fullName>
    </submittedName>
</protein>
<dbReference type="AlphaFoldDB" id="A0A2P5BNC0"/>
<sequence length="61" mass="6969">VNIEPQVDAEELQPQEGDLIVQQEPVVPDQQVVHQEPLYERLRKMCPVEFEGSTDPLVAEE</sequence>
<gene>
    <name evidence="1" type="ORF">PanWU01x14_223810</name>
</gene>
<comment type="caution">
    <text evidence="1">The sequence shown here is derived from an EMBL/GenBank/DDBJ whole genome shotgun (WGS) entry which is preliminary data.</text>
</comment>
<keyword evidence="2" id="KW-1185">Reference proteome</keyword>
<feature type="non-terminal residue" evidence="1">
    <location>
        <position position="1"/>
    </location>
</feature>
<name>A0A2P5BNC0_PARAD</name>
<dbReference type="Proteomes" id="UP000237105">
    <property type="component" value="Unassembled WGS sequence"/>
</dbReference>
<evidence type="ECO:0000313" key="2">
    <source>
        <dbReference type="Proteomes" id="UP000237105"/>
    </source>
</evidence>
<evidence type="ECO:0000313" key="1">
    <source>
        <dbReference type="EMBL" id="PON50295.1"/>
    </source>
</evidence>
<organism evidence="1 2">
    <name type="scientific">Parasponia andersonii</name>
    <name type="common">Sponia andersonii</name>
    <dbReference type="NCBI Taxonomy" id="3476"/>
    <lineage>
        <taxon>Eukaryota</taxon>
        <taxon>Viridiplantae</taxon>
        <taxon>Streptophyta</taxon>
        <taxon>Embryophyta</taxon>
        <taxon>Tracheophyta</taxon>
        <taxon>Spermatophyta</taxon>
        <taxon>Magnoliopsida</taxon>
        <taxon>eudicotyledons</taxon>
        <taxon>Gunneridae</taxon>
        <taxon>Pentapetalae</taxon>
        <taxon>rosids</taxon>
        <taxon>fabids</taxon>
        <taxon>Rosales</taxon>
        <taxon>Cannabaceae</taxon>
        <taxon>Parasponia</taxon>
    </lineage>
</organism>
<accession>A0A2P5BNC0</accession>
<proteinExistence type="predicted"/>